<organism evidence="5 6">
    <name type="scientific">Nothobranchius furzeri</name>
    <name type="common">Turquoise killifish</name>
    <dbReference type="NCBI Taxonomy" id="105023"/>
    <lineage>
        <taxon>Eukaryota</taxon>
        <taxon>Metazoa</taxon>
        <taxon>Chordata</taxon>
        <taxon>Craniata</taxon>
        <taxon>Vertebrata</taxon>
        <taxon>Euteleostomi</taxon>
        <taxon>Actinopterygii</taxon>
        <taxon>Neopterygii</taxon>
        <taxon>Teleostei</taxon>
        <taxon>Neoteleostei</taxon>
        <taxon>Acanthomorphata</taxon>
        <taxon>Ovalentaria</taxon>
        <taxon>Atherinomorphae</taxon>
        <taxon>Cyprinodontiformes</taxon>
        <taxon>Nothobranchiidae</taxon>
        <taxon>Nothobranchius</taxon>
    </lineage>
</organism>
<dbReference type="GO" id="GO:0048786">
    <property type="term" value="C:presynaptic active zone"/>
    <property type="evidence" value="ECO:0007669"/>
    <property type="project" value="TreeGrafter"/>
</dbReference>
<evidence type="ECO:0000313" key="6">
    <source>
        <dbReference type="Proteomes" id="UP000694548"/>
    </source>
</evidence>
<dbReference type="Proteomes" id="UP000694548">
    <property type="component" value="Chromosome sgr15"/>
</dbReference>
<evidence type="ECO:0000256" key="1">
    <source>
        <dbReference type="ARBA" id="ARBA00004127"/>
    </source>
</evidence>
<evidence type="ECO:0000256" key="4">
    <source>
        <dbReference type="SAM" id="Phobius"/>
    </source>
</evidence>
<feature type="transmembrane region" description="Helical" evidence="4">
    <location>
        <begin position="12"/>
        <end position="36"/>
    </location>
</feature>
<proteinExistence type="predicted"/>
<accession>A0A8C6PVJ9</accession>
<dbReference type="PANTHER" id="PTHR10306">
    <property type="entry name" value="SYNAPTOPHYSIN"/>
    <property type="match status" value="1"/>
</dbReference>
<name>A0A8C6PVJ9_NOTFU</name>
<dbReference type="PANTHER" id="PTHR10306:SF10">
    <property type="entry name" value="SYNAPTOPHYSIN"/>
    <property type="match status" value="1"/>
</dbReference>
<keyword evidence="3" id="KW-0677">Repeat</keyword>
<dbReference type="Ensembl" id="ENSNFUT00015051185.1">
    <property type="protein sequence ID" value="ENSNFUP00015049064.1"/>
    <property type="gene ID" value="ENSNFUG00015023120.1"/>
</dbReference>
<evidence type="ECO:0000313" key="5">
    <source>
        <dbReference type="Ensembl" id="ENSNFUP00015049064.1"/>
    </source>
</evidence>
<protein>
    <submittedName>
        <fullName evidence="5">Uncharacterized protein</fullName>
    </submittedName>
</protein>
<evidence type="ECO:0000256" key="2">
    <source>
        <dbReference type="ARBA" id="ARBA00022553"/>
    </source>
</evidence>
<comment type="subcellular location">
    <subcellularLocation>
        <location evidence="1">Endomembrane system</location>
        <topology evidence="1">Multi-pass membrane protein</topology>
    </subcellularLocation>
</comment>
<dbReference type="InterPro" id="IPR001285">
    <property type="entry name" value="Synaptophysin/porin"/>
</dbReference>
<dbReference type="PRINTS" id="PR00220">
    <property type="entry name" value="SYNAPTOPHYSN"/>
</dbReference>
<evidence type="ECO:0000256" key="3">
    <source>
        <dbReference type="ARBA" id="ARBA00022737"/>
    </source>
</evidence>
<reference evidence="5" key="2">
    <citation type="submission" date="2025-08" db="UniProtKB">
        <authorList>
            <consortium name="Ensembl"/>
        </authorList>
    </citation>
    <scope>IDENTIFICATION</scope>
</reference>
<keyword evidence="4" id="KW-0812">Transmembrane</keyword>
<dbReference type="GeneTree" id="ENSGT00980000200212"/>
<keyword evidence="6" id="KW-1185">Reference proteome</keyword>
<keyword evidence="4" id="KW-0472">Membrane</keyword>
<dbReference type="AlphaFoldDB" id="A0A8C6PVJ9"/>
<sequence>PLIYVSYFSCGTFGTSCVSLTLVFFLFLQFFAIFAFSTCGSYSGMFKMAVECKNRTDSDLGVEVQFEYPFSLLKAPWVVAIMWDMKVS</sequence>
<reference evidence="5" key="1">
    <citation type="submission" date="2014-08" db="EMBL/GenBank/DDBJ databases">
        <authorList>
            <person name="Senf B."/>
            <person name="Petzold A."/>
            <person name="Downie B.R."/>
            <person name="Koch P."/>
            <person name="Platzer M."/>
        </authorList>
    </citation>
    <scope>NUCLEOTIDE SEQUENCE [LARGE SCALE GENOMIC DNA]</scope>
    <source>
        <strain evidence="5">GRZ</strain>
    </source>
</reference>
<keyword evidence="4" id="KW-1133">Transmembrane helix</keyword>
<reference evidence="5" key="3">
    <citation type="submission" date="2025-09" db="UniProtKB">
        <authorList>
            <consortium name="Ensembl"/>
        </authorList>
    </citation>
    <scope>IDENTIFICATION</scope>
</reference>
<keyword evidence="2" id="KW-0597">Phosphoprotein</keyword>
<dbReference type="GO" id="GO:0030672">
    <property type="term" value="C:synaptic vesicle membrane"/>
    <property type="evidence" value="ECO:0007669"/>
    <property type="project" value="TreeGrafter"/>
</dbReference>